<reference evidence="2 3" key="1">
    <citation type="submission" date="2015-07" db="EMBL/GenBank/DDBJ databases">
        <title>Comparative genomics of the Sigatoka disease complex on banana suggests a link between parallel evolutionary changes in Pseudocercospora fijiensis and Pseudocercospora eumusae and increased virulence on the banana host.</title>
        <authorList>
            <person name="Chang T.-C."/>
            <person name="Salvucci A."/>
            <person name="Crous P.W."/>
            <person name="Stergiopoulos I."/>
        </authorList>
    </citation>
    <scope>NUCLEOTIDE SEQUENCE [LARGE SCALE GENOMIC DNA]</scope>
    <source>
        <strain evidence="2 3">CBS 114824</strain>
    </source>
</reference>
<feature type="compositionally biased region" description="Acidic residues" evidence="1">
    <location>
        <begin position="193"/>
        <end position="204"/>
    </location>
</feature>
<protein>
    <submittedName>
        <fullName evidence="2">Uncharacterized protein</fullName>
    </submittedName>
</protein>
<name>A0A139H338_9PEZI</name>
<dbReference type="AlphaFoldDB" id="A0A139H338"/>
<gene>
    <name evidence="2" type="ORF">AC578_6231</name>
</gene>
<keyword evidence="3" id="KW-1185">Reference proteome</keyword>
<dbReference type="OrthoDB" id="1906957at2759"/>
<dbReference type="Proteomes" id="UP000070133">
    <property type="component" value="Unassembled WGS sequence"/>
</dbReference>
<comment type="caution">
    <text evidence="2">The sequence shown here is derived from an EMBL/GenBank/DDBJ whole genome shotgun (WGS) entry which is preliminary data.</text>
</comment>
<organism evidence="2 3">
    <name type="scientific">Pseudocercospora eumusae</name>
    <dbReference type="NCBI Taxonomy" id="321146"/>
    <lineage>
        <taxon>Eukaryota</taxon>
        <taxon>Fungi</taxon>
        <taxon>Dikarya</taxon>
        <taxon>Ascomycota</taxon>
        <taxon>Pezizomycotina</taxon>
        <taxon>Dothideomycetes</taxon>
        <taxon>Dothideomycetidae</taxon>
        <taxon>Mycosphaerellales</taxon>
        <taxon>Mycosphaerellaceae</taxon>
        <taxon>Pseudocercospora</taxon>
    </lineage>
</organism>
<accession>A0A139H338</accession>
<feature type="region of interest" description="Disordered" evidence="1">
    <location>
        <begin position="188"/>
        <end position="207"/>
    </location>
</feature>
<evidence type="ECO:0000313" key="3">
    <source>
        <dbReference type="Proteomes" id="UP000070133"/>
    </source>
</evidence>
<dbReference type="EMBL" id="LFZN01000160">
    <property type="protein sequence ID" value="KXS96886.1"/>
    <property type="molecule type" value="Genomic_DNA"/>
</dbReference>
<sequence length="336" mass="38297">MTKLFLTNTPSGDSTSFPFFKLPRELRDKFYGRVTRKGAIDALFCEERNIFHAGVETAPFLRLLLVSKQFKREYEEEVARSGGTRVANMALYTSASPVFIPVNRSWIPGPRDGTPPQELFRLITDLRVEYDAGELPDPYYNFRNPVRRFISIAPNLQTIKLESTDEVDLYDDFDDYKMRLARVKTDLLRDDNGNDDNGNDDDNDEGNRIRDLIVKGVTTLSCHLVEANANAAAYRQFVRPGYVETGHIEFAVLLHPQNITLVQAQESDGPHTLDGFEIGAHPTFVPLSFEEIEADVLAFLKLYDDPDADELNERVTQAWAAELEEYYEADRHFSGR</sequence>
<proteinExistence type="predicted"/>
<evidence type="ECO:0000256" key="1">
    <source>
        <dbReference type="SAM" id="MobiDB-lite"/>
    </source>
</evidence>
<evidence type="ECO:0000313" key="2">
    <source>
        <dbReference type="EMBL" id="KXS96886.1"/>
    </source>
</evidence>